<dbReference type="RefSeq" id="WP_262096113.1">
    <property type="nucleotide sequence ID" value="NZ_JAOEGN010000006.1"/>
</dbReference>
<keyword evidence="2" id="KW-0808">Transferase</keyword>
<protein>
    <submittedName>
        <fullName evidence="2">GNAT family N-acetyltransferase</fullName>
        <ecNumber evidence="2">2.3.1.-</ecNumber>
    </submittedName>
</protein>
<dbReference type="InterPro" id="IPR016181">
    <property type="entry name" value="Acyl_CoA_acyltransferase"/>
</dbReference>
<dbReference type="InterPro" id="IPR000182">
    <property type="entry name" value="GNAT_dom"/>
</dbReference>
<evidence type="ECO:0000313" key="2">
    <source>
        <dbReference type="EMBL" id="MCU0104858.1"/>
    </source>
</evidence>
<dbReference type="EC" id="2.3.1.-" evidence="2"/>
<dbReference type="Proteomes" id="UP001209076">
    <property type="component" value="Unassembled WGS sequence"/>
</dbReference>
<keyword evidence="2" id="KW-0012">Acyltransferase</keyword>
<dbReference type="Gene3D" id="3.40.630.30">
    <property type="match status" value="1"/>
</dbReference>
<evidence type="ECO:0000259" key="1">
    <source>
        <dbReference type="PROSITE" id="PS51186"/>
    </source>
</evidence>
<accession>A0ABT2PYW9</accession>
<dbReference type="Pfam" id="PF13673">
    <property type="entry name" value="Acetyltransf_10"/>
    <property type="match status" value="1"/>
</dbReference>
<feature type="domain" description="N-acetyltransferase" evidence="1">
    <location>
        <begin position="6"/>
        <end position="147"/>
    </location>
</feature>
<dbReference type="PROSITE" id="PS51186">
    <property type="entry name" value="GNAT"/>
    <property type="match status" value="1"/>
</dbReference>
<organism evidence="2 3">
    <name type="scientific">Paracholeplasma vituli</name>
    <dbReference type="NCBI Taxonomy" id="69473"/>
    <lineage>
        <taxon>Bacteria</taxon>
        <taxon>Bacillati</taxon>
        <taxon>Mycoplasmatota</taxon>
        <taxon>Mollicutes</taxon>
        <taxon>Acholeplasmatales</taxon>
        <taxon>Acholeplasmataceae</taxon>
        <taxon>Paracholeplasma</taxon>
    </lineage>
</organism>
<proteinExistence type="predicted"/>
<dbReference type="SUPFAM" id="SSF55729">
    <property type="entry name" value="Acyl-CoA N-acyltransferases (Nat)"/>
    <property type="match status" value="1"/>
</dbReference>
<dbReference type="CDD" id="cd04301">
    <property type="entry name" value="NAT_SF"/>
    <property type="match status" value="1"/>
</dbReference>
<evidence type="ECO:0000313" key="3">
    <source>
        <dbReference type="Proteomes" id="UP001209076"/>
    </source>
</evidence>
<comment type="caution">
    <text evidence="2">The sequence shown here is derived from an EMBL/GenBank/DDBJ whole genome shotgun (WGS) entry which is preliminary data.</text>
</comment>
<dbReference type="EMBL" id="JAOEGN010000006">
    <property type="protein sequence ID" value="MCU0104858.1"/>
    <property type="molecule type" value="Genomic_DNA"/>
</dbReference>
<gene>
    <name evidence="2" type="ORF">N7603_04225</name>
</gene>
<reference evidence="3" key="1">
    <citation type="submission" date="2023-07" db="EMBL/GenBank/DDBJ databases">
        <title>Novel Mycoplasma species identified in domestic and wild animals.</title>
        <authorList>
            <person name="Volokhov D.V."/>
            <person name="Furtak V.A."/>
            <person name="Zagorodnyaya T.A."/>
        </authorList>
    </citation>
    <scope>NUCLEOTIDE SEQUENCE [LARGE SCALE GENOMIC DNA]</scope>
    <source>
        <strain evidence="3">92-19</strain>
    </source>
</reference>
<dbReference type="GO" id="GO:0016746">
    <property type="term" value="F:acyltransferase activity"/>
    <property type="evidence" value="ECO:0007669"/>
    <property type="project" value="UniProtKB-KW"/>
</dbReference>
<name>A0ABT2PYW9_9MOLU</name>
<sequence length="148" mass="17257">MIIMQKTFNDLSTTELYQILKLRSDVFVVEQNAVYLDLDDLDYHSTHFFVVENNEIVSYVRTIPFGYKFEDASSLGRVVTYPKARGKGYSRQLINRAIEHLFKTESIIRIEGQSYLKAFYESFGFVVTSDIYLVDGIDHYALELKKRS</sequence>
<keyword evidence="3" id="KW-1185">Reference proteome</keyword>